<reference evidence="6 7" key="1">
    <citation type="submission" date="2019-03" db="EMBL/GenBank/DDBJ databases">
        <title>Ramlibacter sp. 18x22-1, whole genome shotgun sequence.</title>
        <authorList>
            <person name="Zhang X."/>
            <person name="Feng G."/>
            <person name="Zhu H."/>
        </authorList>
    </citation>
    <scope>NUCLEOTIDE SEQUENCE [LARGE SCALE GENOMIC DNA]</scope>
    <source>
        <strain evidence="6 7">18x22-1</strain>
    </source>
</reference>
<evidence type="ECO:0000259" key="5">
    <source>
        <dbReference type="Pfam" id="PF00669"/>
    </source>
</evidence>
<evidence type="ECO:0000313" key="6">
    <source>
        <dbReference type="EMBL" id="TFZ08383.1"/>
    </source>
</evidence>
<organism evidence="6 7">
    <name type="scientific">Ramlibacter humi</name>
    <dbReference type="NCBI Taxonomy" id="2530451"/>
    <lineage>
        <taxon>Bacteria</taxon>
        <taxon>Pseudomonadati</taxon>
        <taxon>Pseudomonadota</taxon>
        <taxon>Betaproteobacteria</taxon>
        <taxon>Burkholderiales</taxon>
        <taxon>Comamonadaceae</taxon>
        <taxon>Ramlibacter</taxon>
    </lineage>
</organism>
<evidence type="ECO:0000256" key="4">
    <source>
        <dbReference type="ARBA" id="ARBA00023143"/>
    </source>
</evidence>
<dbReference type="EMBL" id="SMLK01000001">
    <property type="protein sequence ID" value="TFZ08383.1"/>
    <property type="molecule type" value="Genomic_DNA"/>
</dbReference>
<dbReference type="InterPro" id="IPR001029">
    <property type="entry name" value="Flagellin_N"/>
</dbReference>
<accession>A0A4Z0C9V6</accession>
<evidence type="ECO:0000256" key="1">
    <source>
        <dbReference type="ARBA" id="ARBA00004365"/>
    </source>
</evidence>
<keyword evidence="7" id="KW-1185">Reference proteome</keyword>
<dbReference type="PANTHER" id="PTHR42792:SF1">
    <property type="entry name" value="FLAGELLAR HOOK-ASSOCIATED PROTEIN 3"/>
    <property type="match status" value="1"/>
</dbReference>
<proteinExistence type="inferred from homology"/>
<dbReference type="AlphaFoldDB" id="A0A4Z0C9V6"/>
<evidence type="ECO:0000313" key="7">
    <source>
        <dbReference type="Proteomes" id="UP000297839"/>
    </source>
</evidence>
<keyword evidence="6" id="KW-0969">Cilium</keyword>
<comment type="subcellular location">
    <subcellularLocation>
        <location evidence="1">Bacterial flagellum</location>
    </subcellularLocation>
    <subcellularLocation>
        <location evidence="2">Secreted</location>
    </subcellularLocation>
</comment>
<keyword evidence="6" id="KW-0966">Cell projection</keyword>
<evidence type="ECO:0000256" key="3">
    <source>
        <dbReference type="ARBA" id="ARBA00005709"/>
    </source>
</evidence>
<feature type="domain" description="Flagellin N-terminal" evidence="5">
    <location>
        <begin position="3"/>
        <end position="140"/>
    </location>
</feature>
<dbReference type="NCBIfam" id="TIGR02550">
    <property type="entry name" value="flagell_flgL"/>
    <property type="match status" value="1"/>
</dbReference>
<dbReference type="PANTHER" id="PTHR42792">
    <property type="entry name" value="FLAGELLIN"/>
    <property type="match status" value="1"/>
</dbReference>
<comment type="similarity">
    <text evidence="3">Belongs to the bacterial flagellin family.</text>
</comment>
<sequence length="396" mass="40169">MRVATLQSSNQALEALTARGAQQARLQSRITSGLRVERPSDDPAAAAQAELARSRLSRLAQDARATDLTTSVLSTADGALSRGTDLLQSAREAIVAAGNAGYNAQDRKALALTLRNARDQLLELANTSDGAGGRVFGGQGTSTDPFSGTQVPAYTPAAGDQRIGESARYPSTVDGREVFLNLPQGNGVFTTASAAANTGSGWIGAGSVSDASALTGHAYAVTIGGTAAAPTYTVTDTTAGTTLASNVAFTSGSAIDIAGQRVTISGTPATGDSFDIAPAGTQSVFASLDSAIALLEGSPTTAAYNEGLERAHAGLDRALDGMSLARTRVGEAMNAVQGAADGNAQDKLAVTTRRSSLQDLDLASAISDLQNAQVGSQAALKAYATLSKQTLFDLLS</sequence>
<dbReference type="InterPro" id="IPR001492">
    <property type="entry name" value="Flagellin"/>
</dbReference>
<dbReference type="OrthoDB" id="9768249at2"/>
<dbReference type="InterPro" id="IPR013384">
    <property type="entry name" value="Flagell_FlgL"/>
</dbReference>
<dbReference type="GO" id="GO:0009424">
    <property type="term" value="C:bacterial-type flagellum hook"/>
    <property type="evidence" value="ECO:0007669"/>
    <property type="project" value="InterPro"/>
</dbReference>
<dbReference type="GO" id="GO:0005198">
    <property type="term" value="F:structural molecule activity"/>
    <property type="evidence" value="ECO:0007669"/>
    <property type="project" value="InterPro"/>
</dbReference>
<dbReference type="Proteomes" id="UP000297839">
    <property type="component" value="Unassembled WGS sequence"/>
</dbReference>
<gene>
    <name evidence="6" type="primary">flgL</name>
    <name evidence="6" type="ORF">EZ216_04300</name>
</gene>
<name>A0A4Z0C9V6_9BURK</name>
<dbReference type="Gene3D" id="1.20.1330.10">
    <property type="entry name" value="f41 fragment of flagellin, N-terminal domain"/>
    <property type="match status" value="2"/>
</dbReference>
<keyword evidence="4" id="KW-0975">Bacterial flagellum</keyword>
<dbReference type="SUPFAM" id="SSF64518">
    <property type="entry name" value="Phase 1 flagellin"/>
    <property type="match status" value="1"/>
</dbReference>
<comment type="caution">
    <text evidence="6">The sequence shown here is derived from an EMBL/GenBank/DDBJ whole genome shotgun (WGS) entry which is preliminary data.</text>
</comment>
<dbReference type="RefSeq" id="WP_135248319.1">
    <property type="nucleotide sequence ID" value="NZ_SMLK01000001.1"/>
</dbReference>
<dbReference type="Pfam" id="PF00669">
    <property type="entry name" value="Flagellin_N"/>
    <property type="match status" value="1"/>
</dbReference>
<dbReference type="GO" id="GO:0005576">
    <property type="term" value="C:extracellular region"/>
    <property type="evidence" value="ECO:0007669"/>
    <property type="project" value="UniProtKB-SubCell"/>
</dbReference>
<dbReference type="GO" id="GO:0071973">
    <property type="term" value="P:bacterial-type flagellum-dependent cell motility"/>
    <property type="evidence" value="ECO:0007669"/>
    <property type="project" value="InterPro"/>
</dbReference>
<protein>
    <submittedName>
        <fullName evidence="6">Flagellar hook-associated protein 3</fullName>
    </submittedName>
</protein>
<keyword evidence="6" id="KW-0282">Flagellum</keyword>
<evidence type="ECO:0000256" key="2">
    <source>
        <dbReference type="ARBA" id="ARBA00004613"/>
    </source>
</evidence>